<dbReference type="AlphaFoldDB" id="A0A0B6YKH5"/>
<name>A0A0B6YKH5_9EUPU</name>
<feature type="non-terminal residue" evidence="1">
    <location>
        <position position="1"/>
    </location>
</feature>
<dbReference type="EMBL" id="HACG01009834">
    <property type="protein sequence ID" value="CEK56699.1"/>
    <property type="molecule type" value="Transcribed_RNA"/>
</dbReference>
<reference evidence="1" key="1">
    <citation type="submission" date="2014-12" db="EMBL/GenBank/DDBJ databases">
        <title>Insight into the proteome of Arion vulgaris.</title>
        <authorList>
            <person name="Aradska J."/>
            <person name="Bulat T."/>
            <person name="Smidak R."/>
            <person name="Sarate P."/>
            <person name="Gangsoo J."/>
            <person name="Sialana F."/>
            <person name="Bilban M."/>
            <person name="Lubec G."/>
        </authorList>
    </citation>
    <scope>NUCLEOTIDE SEQUENCE</scope>
    <source>
        <tissue evidence="1">Skin</tissue>
    </source>
</reference>
<protein>
    <submittedName>
        <fullName evidence="1">Uncharacterized protein</fullName>
    </submittedName>
</protein>
<evidence type="ECO:0000313" key="1">
    <source>
        <dbReference type="EMBL" id="CEK56699.1"/>
    </source>
</evidence>
<organism evidence="1">
    <name type="scientific">Arion vulgaris</name>
    <dbReference type="NCBI Taxonomy" id="1028688"/>
    <lineage>
        <taxon>Eukaryota</taxon>
        <taxon>Metazoa</taxon>
        <taxon>Spiralia</taxon>
        <taxon>Lophotrochozoa</taxon>
        <taxon>Mollusca</taxon>
        <taxon>Gastropoda</taxon>
        <taxon>Heterobranchia</taxon>
        <taxon>Euthyneura</taxon>
        <taxon>Panpulmonata</taxon>
        <taxon>Eupulmonata</taxon>
        <taxon>Stylommatophora</taxon>
        <taxon>Helicina</taxon>
        <taxon>Arionoidea</taxon>
        <taxon>Arionidae</taxon>
        <taxon>Arion</taxon>
    </lineage>
</organism>
<sequence>ATICTSSLPLFSTVGTQNDTFNTTNPVHESTPNKNRMLLPVKWPQENQYPLVKHAAVSSQSDHTYHELSSNECLPQIIKDQVTDYQSASGCYH</sequence>
<accession>A0A0B6YKH5</accession>
<proteinExistence type="predicted"/>
<gene>
    <name evidence="1" type="primary">ORF28306</name>
</gene>